<dbReference type="PANTHER" id="PTHR12526">
    <property type="entry name" value="GLYCOSYLTRANSFERASE"/>
    <property type="match status" value="1"/>
</dbReference>
<dbReference type="Pfam" id="PF13579">
    <property type="entry name" value="Glyco_trans_4_4"/>
    <property type="match status" value="1"/>
</dbReference>
<evidence type="ECO:0000259" key="5">
    <source>
        <dbReference type="Pfam" id="PF13579"/>
    </source>
</evidence>
<protein>
    <submittedName>
        <fullName evidence="6">Glycosyltransferase involved in cell wall bisynthesis</fullName>
    </submittedName>
</protein>
<dbReference type="GO" id="GO:0016757">
    <property type="term" value="F:glycosyltransferase activity"/>
    <property type="evidence" value="ECO:0007669"/>
    <property type="project" value="UniProtKB-KW"/>
</dbReference>
<evidence type="ECO:0000313" key="7">
    <source>
        <dbReference type="Proteomes" id="UP000182489"/>
    </source>
</evidence>
<dbReference type="SUPFAM" id="SSF53756">
    <property type="entry name" value="UDP-Glycosyltransferase/glycogen phosphorylase"/>
    <property type="match status" value="1"/>
</dbReference>
<organism evidence="6 7">
    <name type="scientific">Janthinobacterium lividum</name>
    <dbReference type="NCBI Taxonomy" id="29581"/>
    <lineage>
        <taxon>Bacteria</taxon>
        <taxon>Pseudomonadati</taxon>
        <taxon>Pseudomonadota</taxon>
        <taxon>Betaproteobacteria</taxon>
        <taxon>Burkholderiales</taxon>
        <taxon>Oxalobacteraceae</taxon>
        <taxon>Janthinobacterium</taxon>
    </lineage>
</organism>
<reference evidence="6 7" key="1">
    <citation type="submission" date="2016-11" db="EMBL/GenBank/DDBJ databases">
        <authorList>
            <person name="Varghese N."/>
            <person name="Submissions S."/>
        </authorList>
    </citation>
    <scope>NUCLEOTIDE SEQUENCE [LARGE SCALE GENOMIC DNA]</scope>
    <source>
        <strain evidence="6 7">NFR18</strain>
    </source>
</reference>
<name>A0AB38C939_9BURK</name>
<dbReference type="EMBL" id="FPKH01000002">
    <property type="protein sequence ID" value="SFX68967.1"/>
    <property type="molecule type" value="Genomic_DNA"/>
</dbReference>
<accession>A0AB38C939</accession>
<comment type="similarity">
    <text evidence="1">Belongs to the glycosyltransferase group 1 family. Glycosyltransferase 4 subfamily.</text>
</comment>
<evidence type="ECO:0000259" key="4">
    <source>
        <dbReference type="Pfam" id="PF00534"/>
    </source>
</evidence>
<dbReference type="Proteomes" id="UP000182489">
    <property type="component" value="Unassembled WGS sequence"/>
</dbReference>
<sequence length="356" mass="38655">MKKILMVGTSLSTMGGIAAVARVYEGAGLFERYRVHYLATHCDGGPMAKLRIMLWAYARFLGMLLSGQVGLIHVHVASHASFWRKSGFFLLAFLCRVPSILHLHGGGFAAFYERQCGPLRRAYIRYIFNHASRVLVLSSGWQAWVRGMSRNPHVEIMFNPVSLPPIAAPWSARQAGSVLFLGKLGQAKGVDDLLQACAELTQRCPSLHLALGGDGDRSAVQQQADALGVAQHVDLLGWVQGEQKTRLLNSCRIYVLPSYFEGLPMSILEAMACGVPVIATAIGGIPEAIQDGVEGYLLAPGDVKGLAERIARLLEDDALAQRMGAAGRSKVERQFSTAAVLPRLEQMYTDLGLNAV</sequence>
<dbReference type="AlphaFoldDB" id="A0AB38C939"/>
<feature type="domain" description="Glycosyl transferase family 1" evidence="4">
    <location>
        <begin position="178"/>
        <end position="329"/>
    </location>
</feature>
<evidence type="ECO:0000256" key="2">
    <source>
        <dbReference type="ARBA" id="ARBA00022676"/>
    </source>
</evidence>
<feature type="domain" description="Glycosyltransferase subfamily 4-like N-terminal" evidence="5">
    <location>
        <begin position="50"/>
        <end position="155"/>
    </location>
</feature>
<comment type="caution">
    <text evidence="6">The sequence shown here is derived from an EMBL/GenBank/DDBJ whole genome shotgun (WGS) entry which is preliminary data.</text>
</comment>
<evidence type="ECO:0000256" key="3">
    <source>
        <dbReference type="ARBA" id="ARBA00022679"/>
    </source>
</evidence>
<dbReference type="InterPro" id="IPR001296">
    <property type="entry name" value="Glyco_trans_1"/>
</dbReference>
<gene>
    <name evidence="6" type="ORF">SAMN03097694_2985</name>
</gene>
<keyword evidence="2" id="KW-0328">Glycosyltransferase</keyword>
<dbReference type="Pfam" id="PF00534">
    <property type="entry name" value="Glycos_transf_1"/>
    <property type="match status" value="1"/>
</dbReference>
<evidence type="ECO:0000313" key="6">
    <source>
        <dbReference type="EMBL" id="SFX68967.1"/>
    </source>
</evidence>
<dbReference type="InterPro" id="IPR028098">
    <property type="entry name" value="Glyco_trans_4-like_N"/>
</dbReference>
<keyword evidence="3" id="KW-0808">Transferase</keyword>
<dbReference type="RefSeq" id="WP_034751652.1">
    <property type="nucleotide sequence ID" value="NZ_FPKH01000002.1"/>
</dbReference>
<dbReference type="CDD" id="cd03801">
    <property type="entry name" value="GT4_PimA-like"/>
    <property type="match status" value="1"/>
</dbReference>
<evidence type="ECO:0000256" key="1">
    <source>
        <dbReference type="ARBA" id="ARBA00009481"/>
    </source>
</evidence>
<proteinExistence type="inferred from homology"/>
<dbReference type="PANTHER" id="PTHR12526:SF640">
    <property type="entry name" value="COLANIC ACID BIOSYNTHESIS GLYCOSYLTRANSFERASE WCAL-RELATED"/>
    <property type="match status" value="1"/>
</dbReference>
<dbReference type="Gene3D" id="3.40.50.2000">
    <property type="entry name" value="Glycogen Phosphorylase B"/>
    <property type="match status" value="2"/>
</dbReference>